<dbReference type="InterPro" id="IPR029060">
    <property type="entry name" value="PIN-like_dom_sf"/>
</dbReference>
<comment type="subcellular location">
    <subcellularLocation>
        <location evidence="1">Nucleus</location>
        <location evidence="1">Nucleolus</location>
    </subcellularLocation>
</comment>
<reference evidence="8" key="1">
    <citation type="submission" date="2021-01" db="EMBL/GenBank/DDBJ databases">
        <authorList>
            <person name="Corre E."/>
            <person name="Pelletier E."/>
            <person name="Niang G."/>
            <person name="Scheremetjew M."/>
            <person name="Finn R."/>
            <person name="Kale V."/>
            <person name="Holt S."/>
            <person name="Cochrane G."/>
            <person name="Meng A."/>
            <person name="Brown T."/>
            <person name="Cohen L."/>
        </authorList>
    </citation>
    <scope>NUCLEOTIDE SEQUENCE</scope>
    <source>
        <strain evidence="8">GSO104</strain>
    </source>
</reference>
<evidence type="ECO:0000313" key="8">
    <source>
        <dbReference type="EMBL" id="CAE4628309.1"/>
    </source>
</evidence>
<dbReference type="Pfam" id="PF04900">
    <property type="entry name" value="Fcf1"/>
    <property type="match status" value="1"/>
</dbReference>
<dbReference type="InterPro" id="IPR037503">
    <property type="entry name" value="Fcf1_PIN"/>
</dbReference>
<name>A0A6V2J445_9STRA</name>
<dbReference type="InterPro" id="IPR006984">
    <property type="entry name" value="Fcf1/UTP23"/>
</dbReference>
<feature type="transmembrane region" description="Helical" evidence="6">
    <location>
        <begin position="26"/>
        <end position="44"/>
    </location>
</feature>
<organism evidence="8">
    <name type="scientific">Ditylum brightwellii</name>
    <dbReference type="NCBI Taxonomy" id="49249"/>
    <lineage>
        <taxon>Eukaryota</taxon>
        <taxon>Sar</taxon>
        <taxon>Stramenopiles</taxon>
        <taxon>Ochrophyta</taxon>
        <taxon>Bacillariophyta</taxon>
        <taxon>Mediophyceae</taxon>
        <taxon>Lithodesmiophycidae</taxon>
        <taxon>Lithodesmiales</taxon>
        <taxon>Lithodesmiaceae</taxon>
        <taxon>Ditylum</taxon>
    </lineage>
</organism>
<keyword evidence="6" id="KW-1133">Transmembrane helix</keyword>
<gene>
    <name evidence="8" type="ORF">DBRI00130_LOCUS25983</name>
</gene>
<keyword evidence="6" id="KW-0812">Transmembrane</keyword>
<dbReference type="Gene3D" id="3.40.50.1010">
    <property type="entry name" value="5'-nuclease"/>
    <property type="match status" value="1"/>
</dbReference>
<keyword evidence="6" id="KW-0472">Membrane</keyword>
<dbReference type="SUPFAM" id="SSF88723">
    <property type="entry name" value="PIN domain-like"/>
    <property type="match status" value="1"/>
</dbReference>
<evidence type="ECO:0000256" key="4">
    <source>
        <dbReference type="ARBA" id="ARBA00023242"/>
    </source>
</evidence>
<dbReference type="CDD" id="cd09864">
    <property type="entry name" value="PIN_Fcf1-like"/>
    <property type="match status" value="1"/>
</dbReference>
<evidence type="ECO:0000256" key="6">
    <source>
        <dbReference type="SAM" id="Phobius"/>
    </source>
</evidence>
<dbReference type="EMBL" id="HBNS01033189">
    <property type="protein sequence ID" value="CAE4628309.1"/>
    <property type="molecule type" value="Transcribed_RNA"/>
</dbReference>
<keyword evidence="4" id="KW-0539">Nucleus</keyword>
<comment type="similarity">
    <text evidence="5">Belongs to the UTP23/FCF1 family. FCF1 subfamily.</text>
</comment>
<proteinExistence type="inferred from homology"/>
<evidence type="ECO:0000256" key="1">
    <source>
        <dbReference type="ARBA" id="ARBA00004604"/>
    </source>
</evidence>
<sequence>MSLFSCLNQTHMHACNLFFFLHNNSYFYVFFHFFDSCLFLYGIFYKNLLFPQNRNKLDVVRSMMDCLLAKCIPCITDCVMGELEKLGHKYRVALRLAKDERFERIPCQCKGCYADDCLVNMAKQWRCFIVATCDKELRGRIRKIPGVPCMYISSHKYTVERMPEAFGAPR</sequence>
<dbReference type="GO" id="GO:0032040">
    <property type="term" value="C:small-subunit processome"/>
    <property type="evidence" value="ECO:0007669"/>
    <property type="project" value="InterPro"/>
</dbReference>
<evidence type="ECO:0000256" key="3">
    <source>
        <dbReference type="ARBA" id="ARBA00022552"/>
    </source>
</evidence>
<dbReference type="GO" id="GO:0006364">
    <property type="term" value="P:rRNA processing"/>
    <property type="evidence" value="ECO:0007669"/>
    <property type="project" value="UniProtKB-KW"/>
</dbReference>
<keyword evidence="2" id="KW-0690">Ribosome biogenesis</keyword>
<evidence type="ECO:0000256" key="2">
    <source>
        <dbReference type="ARBA" id="ARBA00022517"/>
    </source>
</evidence>
<accession>A0A6V2J445</accession>
<protein>
    <recommendedName>
        <fullName evidence="7">PIN domain-containing protein</fullName>
    </recommendedName>
</protein>
<evidence type="ECO:0000256" key="5">
    <source>
        <dbReference type="ARBA" id="ARBA00024026"/>
    </source>
</evidence>
<evidence type="ECO:0000259" key="7">
    <source>
        <dbReference type="SMART" id="SM00670"/>
    </source>
</evidence>
<dbReference type="AlphaFoldDB" id="A0A6V2J445"/>
<dbReference type="InterPro" id="IPR002716">
    <property type="entry name" value="PIN_dom"/>
</dbReference>
<dbReference type="SMART" id="SM00670">
    <property type="entry name" value="PINc"/>
    <property type="match status" value="1"/>
</dbReference>
<dbReference type="PANTHER" id="PTHR12416">
    <property type="entry name" value="RRNA-PROCESSING PROTEIN UTP23 HOMOLOG"/>
    <property type="match status" value="1"/>
</dbReference>
<feature type="domain" description="PIN" evidence="7">
    <location>
        <begin position="30"/>
        <end position="139"/>
    </location>
</feature>
<keyword evidence="3" id="KW-0698">rRNA processing</keyword>